<feature type="non-terminal residue" evidence="1">
    <location>
        <position position="1"/>
    </location>
</feature>
<sequence>VENDAEVNILEEQLEIDLNNTFSKRNWENNEISDWKSDIDLK</sequence>
<comment type="caution">
    <text evidence="1">The sequence shown here is derived from an EMBL/GenBank/DDBJ whole genome shotgun (WGS) entry which is preliminary data.</text>
</comment>
<protein>
    <submittedName>
        <fullName evidence="1">10008_t:CDS:1</fullName>
    </submittedName>
</protein>
<feature type="non-terminal residue" evidence="1">
    <location>
        <position position="42"/>
    </location>
</feature>
<evidence type="ECO:0000313" key="1">
    <source>
        <dbReference type="EMBL" id="CAG8713242.1"/>
    </source>
</evidence>
<organism evidence="1 2">
    <name type="scientific">Funneliformis mosseae</name>
    <name type="common">Endomycorrhizal fungus</name>
    <name type="synonym">Glomus mosseae</name>
    <dbReference type="NCBI Taxonomy" id="27381"/>
    <lineage>
        <taxon>Eukaryota</taxon>
        <taxon>Fungi</taxon>
        <taxon>Fungi incertae sedis</taxon>
        <taxon>Mucoromycota</taxon>
        <taxon>Glomeromycotina</taxon>
        <taxon>Glomeromycetes</taxon>
        <taxon>Glomerales</taxon>
        <taxon>Glomeraceae</taxon>
        <taxon>Funneliformis</taxon>
    </lineage>
</organism>
<reference evidence="1" key="1">
    <citation type="submission" date="2021-06" db="EMBL/GenBank/DDBJ databases">
        <authorList>
            <person name="Kallberg Y."/>
            <person name="Tangrot J."/>
            <person name="Rosling A."/>
        </authorList>
    </citation>
    <scope>NUCLEOTIDE SEQUENCE</scope>
    <source>
        <strain evidence="1">87-6 pot B 2015</strain>
    </source>
</reference>
<dbReference type="Proteomes" id="UP000789375">
    <property type="component" value="Unassembled WGS sequence"/>
</dbReference>
<evidence type="ECO:0000313" key="2">
    <source>
        <dbReference type="Proteomes" id="UP000789375"/>
    </source>
</evidence>
<accession>A0A9N9HZ45</accession>
<proteinExistence type="predicted"/>
<dbReference type="EMBL" id="CAJVPP010011157">
    <property type="protein sequence ID" value="CAG8713242.1"/>
    <property type="molecule type" value="Genomic_DNA"/>
</dbReference>
<name>A0A9N9HZ45_FUNMO</name>
<gene>
    <name evidence="1" type="ORF">FMOSSE_LOCUS14461</name>
</gene>
<dbReference type="AlphaFoldDB" id="A0A9N9HZ45"/>
<keyword evidence="2" id="KW-1185">Reference proteome</keyword>